<evidence type="ECO:0000313" key="1">
    <source>
        <dbReference type="EMBL" id="KFG57518.1"/>
    </source>
</evidence>
<comment type="caution">
    <text evidence="1">The sequence shown here is derived from an EMBL/GenBank/DDBJ whole genome shotgun (WGS) entry which is preliminary data.</text>
</comment>
<evidence type="ECO:0000313" key="2">
    <source>
        <dbReference type="Proteomes" id="UP000028834"/>
    </source>
</evidence>
<organism evidence="1 2">
    <name type="scientific">Toxoplasma gondii RUB</name>
    <dbReference type="NCBI Taxonomy" id="935652"/>
    <lineage>
        <taxon>Eukaryota</taxon>
        <taxon>Sar</taxon>
        <taxon>Alveolata</taxon>
        <taxon>Apicomplexa</taxon>
        <taxon>Conoidasida</taxon>
        <taxon>Coccidia</taxon>
        <taxon>Eucoccidiorida</taxon>
        <taxon>Eimeriorina</taxon>
        <taxon>Sarcocystidae</taxon>
        <taxon>Toxoplasma</taxon>
    </lineage>
</organism>
<accession>A0A086LLK0</accession>
<dbReference type="Proteomes" id="UP000028834">
    <property type="component" value="Unassembled WGS sequence"/>
</dbReference>
<dbReference type="VEuPathDB" id="ToxoDB:TGRUB_295945"/>
<dbReference type="AlphaFoldDB" id="A0A086LLK0"/>
<reference evidence="1 2" key="1">
    <citation type="submission" date="2014-05" db="EMBL/GenBank/DDBJ databases">
        <authorList>
            <person name="Sibley D."/>
            <person name="Venepally P."/>
            <person name="Karamycheva S."/>
            <person name="Hadjithomas M."/>
            <person name="Khan A."/>
            <person name="Brunk B."/>
            <person name="Roos D."/>
            <person name="Caler E."/>
            <person name="Lorenzi H."/>
        </authorList>
    </citation>
    <scope>NUCLEOTIDE SEQUENCE [LARGE SCALE GENOMIC DNA]</scope>
    <source>
        <strain evidence="1 2">RUB</strain>
    </source>
</reference>
<dbReference type="EMBL" id="AFYV02002816">
    <property type="protein sequence ID" value="KFG57518.1"/>
    <property type="molecule type" value="Genomic_DNA"/>
</dbReference>
<gene>
    <name evidence="1" type="ORF">TGRUB_295945</name>
</gene>
<name>A0A086LLK0_TOXGO</name>
<proteinExistence type="predicted"/>
<protein>
    <submittedName>
        <fullName evidence="1">Uncharacterized protein</fullName>
    </submittedName>
</protein>
<sequence length="138" mass="15738">MSHTSVLAMLTAPLYENRYTSQPPRHERFAASNSARDALTSVRLCRLAVNVRSVSAGDAAQARPYIRFVGVKNSELLNPSQPLHCFTKPREIRRWCDKRDNRNSTRVMLPIGIFRRRVCWSKVLAGARSMHLTEEQDA</sequence>